<accession>A0AA35VLA6</accession>
<dbReference type="AlphaFoldDB" id="A0AA35VLA6"/>
<reference evidence="1" key="1">
    <citation type="submission" date="2023-04" db="EMBL/GenBank/DDBJ databases">
        <authorList>
            <person name="Vijverberg K."/>
            <person name="Xiong W."/>
            <person name="Schranz E."/>
        </authorList>
    </citation>
    <scope>NUCLEOTIDE SEQUENCE</scope>
</reference>
<proteinExistence type="predicted"/>
<organism evidence="1 2">
    <name type="scientific">Lactuca saligna</name>
    <name type="common">Willowleaf lettuce</name>
    <dbReference type="NCBI Taxonomy" id="75948"/>
    <lineage>
        <taxon>Eukaryota</taxon>
        <taxon>Viridiplantae</taxon>
        <taxon>Streptophyta</taxon>
        <taxon>Embryophyta</taxon>
        <taxon>Tracheophyta</taxon>
        <taxon>Spermatophyta</taxon>
        <taxon>Magnoliopsida</taxon>
        <taxon>eudicotyledons</taxon>
        <taxon>Gunneridae</taxon>
        <taxon>Pentapetalae</taxon>
        <taxon>asterids</taxon>
        <taxon>campanulids</taxon>
        <taxon>Asterales</taxon>
        <taxon>Asteraceae</taxon>
        <taxon>Cichorioideae</taxon>
        <taxon>Cichorieae</taxon>
        <taxon>Lactucinae</taxon>
        <taxon>Lactuca</taxon>
    </lineage>
</organism>
<evidence type="ECO:0000313" key="1">
    <source>
        <dbReference type="EMBL" id="CAI9268435.1"/>
    </source>
</evidence>
<dbReference type="Proteomes" id="UP001177003">
    <property type="component" value="Chromosome 1"/>
</dbReference>
<protein>
    <submittedName>
        <fullName evidence="1">Uncharacterized protein</fullName>
    </submittedName>
</protein>
<keyword evidence="2" id="KW-1185">Reference proteome</keyword>
<sequence>MADSSGNLPSSVEYQYLEQTYDLSSMDGVKFLPHGSSITSPRPGKMGVYLKSFDARLHLPLTDFQEEVVAFEMICSANGVLPDYFVFKYFFSFCCTRDKCTSSVRRGGHTLVPDGKIPKNRQGKWLWVNHGLAGSGRYRAKSFSDLTPKLFPHNQSFVYLLKNIQVTPEDYSEVMLSGVESTLSMAEVLRKCYRGKLEHQEVDLVDILPPPRRVDQISLATSASTPSVATGTPTPIVVVACPITTVAPLTGTCSSLVGVNEDSKDGIISDVCRV</sequence>
<dbReference type="EMBL" id="OX465077">
    <property type="protein sequence ID" value="CAI9268435.1"/>
    <property type="molecule type" value="Genomic_DNA"/>
</dbReference>
<evidence type="ECO:0000313" key="2">
    <source>
        <dbReference type="Proteomes" id="UP001177003"/>
    </source>
</evidence>
<name>A0AA35VLA6_LACSI</name>
<gene>
    <name evidence="1" type="ORF">LSALG_LOCUS8862</name>
</gene>